<dbReference type="EMBL" id="LXQA010028160">
    <property type="protein sequence ID" value="MCH94790.1"/>
    <property type="molecule type" value="Genomic_DNA"/>
</dbReference>
<evidence type="ECO:0000313" key="2">
    <source>
        <dbReference type="Proteomes" id="UP000265520"/>
    </source>
</evidence>
<proteinExistence type="predicted"/>
<dbReference type="AlphaFoldDB" id="A0A392N4P8"/>
<organism evidence="1 2">
    <name type="scientific">Trifolium medium</name>
    <dbReference type="NCBI Taxonomy" id="97028"/>
    <lineage>
        <taxon>Eukaryota</taxon>
        <taxon>Viridiplantae</taxon>
        <taxon>Streptophyta</taxon>
        <taxon>Embryophyta</taxon>
        <taxon>Tracheophyta</taxon>
        <taxon>Spermatophyta</taxon>
        <taxon>Magnoliopsida</taxon>
        <taxon>eudicotyledons</taxon>
        <taxon>Gunneridae</taxon>
        <taxon>Pentapetalae</taxon>
        <taxon>rosids</taxon>
        <taxon>fabids</taxon>
        <taxon>Fabales</taxon>
        <taxon>Fabaceae</taxon>
        <taxon>Papilionoideae</taxon>
        <taxon>50 kb inversion clade</taxon>
        <taxon>NPAAA clade</taxon>
        <taxon>Hologalegina</taxon>
        <taxon>IRL clade</taxon>
        <taxon>Trifolieae</taxon>
        <taxon>Trifolium</taxon>
    </lineage>
</organism>
<keyword evidence="2" id="KW-1185">Reference proteome</keyword>
<accession>A0A392N4P8</accession>
<protein>
    <submittedName>
        <fullName evidence="1">Uncharacterized protein</fullName>
    </submittedName>
</protein>
<dbReference type="Proteomes" id="UP000265520">
    <property type="component" value="Unassembled WGS sequence"/>
</dbReference>
<sequence length="51" mass="5822">MRLNETAAFAWPEVRSDSEHVVVGAGRMKLENMKVDAFPNHRHQHGLLPLQ</sequence>
<name>A0A392N4P8_9FABA</name>
<reference evidence="1 2" key="1">
    <citation type="journal article" date="2018" name="Front. Plant Sci.">
        <title>Red Clover (Trifolium pratense) and Zigzag Clover (T. medium) - A Picture of Genomic Similarities and Differences.</title>
        <authorList>
            <person name="Dluhosova J."/>
            <person name="Istvanek J."/>
            <person name="Nedelnik J."/>
            <person name="Repkova J."/>
        </authorList>
    </citation>
    <scope>NUCLEOTIDE SEQUENCE [LARGE SCALE GENOMIC DNA]</scope>
    <source>
        <strain evidence="2">cv. 10/8</strain>
        <tissue evidence="1">Leaf</tissue>
    </source>
</reference>
<evidence type="ECO:0000313" key="1">
    <source>
        <dbReference type="EMBL" id="MCH94790.1"/>
    </source>
</evidence>
<comment type="caution">
    <text evidence="1">The sequence shown here is derived from an EMBL/GenBank/DDBJ whole genome shotgun (WGS) entry which is preliminary data.</text>
</comment>